<gene>
    <name evidence="8" type="ORF">CH330_01710</name>
</gene>
<keyword evidence="3" id="KW-0479">Metal-binding</keyword>
<dbReference type="InterPro" id="IPR017896">
    <property type="entry name" value="4Fe4S_Fe-S-bd"/>
</dbReference>
<dbReference type="GO" id="GO:0051539">
    <property type="term" value="F:4 iron, 4 sulfur cluster binding"/>
    <property type="evidence" value="ECO:0007669"/>
    <property type="project" value="UniProtKB-KW"/>
</dbReference>
<feature type="domain" description="4Fe-4S ferredoxin-type" evidence="7">
    <location>
        <begin position="34"/>
        <end position="63"/>
    </location>
</feature>
<dbReference type="EMBL" id="NOZP01000033">
    <property type="protein sequence ID" value="OYD16842.1"/>
    <property type="molecule type" value="Genomic_DNA"/>
</dbReference>
<evidence type="ECO:0000256" key="4">
    <source>
        <dbReference type="ARBA" id="ARBA00022737"/>
    </source>
</evidence>
<dbReference type="PROSITE" id="PS51379">
    <property type="entry name" value="4FE4S_FER_2"/>
    <property type="match status" value="2"/>
</dbReference>
<dbReference type="InterPro" id="IPR017900">
    <property type="entry name" value="4Fe4S_Fe_S_CS"/>
</dbReference>
<dbReference type="PANTHER" id="PTHR43724:SF1">
    <property type="entry name" value="PYRUVATE SYNTHASE SUBUNIT PORD"/>
    <property type="match status" value="1"/>
</dbReference>
<organism evidence="8 9">
    <name type="scientific">candidate division WOR-3 bacterium JGI_Cruoil_03_51_56</name>
    <dbReference type="NCBI Taxonomy" id="1973747"/>
    <lineage>
        <taxon>Bacteria</taxon>
        <taxon>Bacteria division WOR-3</taxon>
    </lineage>
</organism>
<evidence type="ECO:0000256" key="2">
    <source>
        <dbReference type="ARBA" id="ARBA00022485"/>
    </source>
</evidence>
<dbReference type="GO" id="GO:0046872">
    <property type="term" value="F:metal ion binding"/>
    <property type="evidence" value="ECO:0007669"/>
    <property type="project" value="UniProtKB-KW"/>
</dbReference>
<name>A0A235BX81_UNCW3</name>
<comment type="caution">
    <text evidence="8">The sequence shown here is derived from an EMBL/GenBank/DDBJ whole genome shotgun (WGS) entry which is preliminary data.</text>
</comment>
<evidence type="ECO:0000256" key="6">
    <source>
        <dbReference type="ARBA" id="ARBA00023014"/>
    </source>
</evidence>
<reference evidence="8 9" key="1">
    <citation type="submission" date="2017-07" db="EMBL/GenBank/DDBJ databases">
        <title>Recovery of genomes from metagenomes via a dereplication, aggregation, and scoring strategy.</title>
        <authorList>
            <person name="Sieber C.M."/>
            <person name="Probst A.J."/>
            <person name="Sharrar A."/>
            <person name="Thomas B.C."/>
            <person name="Hess M."/>
            <person name="Tringe S.G."/>
            <person name="Banfield J.F."/>
        </authorList>
    </citation>
    <scope>NUCLEOTIDE SEQUENCE [LARGE SCALE GENOMIC DNA]</scope>
    <source>
        <strain evidence="8">JGI_Cruoil_03_51_56</strain>
    </source>
</reference>
<protein>
    <submittedName>
        <fullName evidence="8">Pyruvate synthase</fullName>
    </submittedName>
</protein>
<dbReference type="Gene3D" id="3.30.70.20">
    <property type="match status" value="1"/>
</dbReference>
<keyword evidence="4" id="KW-0677">Repeat</keyword>
<keyword evidence="2" id="KW-0004">4Fe-4S</keyword>
<keyword evidence="8" id="KW-0670">Pyruvate</keyword>
<evidence type="ECO:0000256" key="3">
    <source>
        <dbReference type="ARBA" id="ARBA00022723"/>
    </source>
</evidence>
<proteinExistence type="predicted"/>
<dbReference type="SUPFAM" id="SSF54862">
    <property type="entry name" value="4Fe-4S ferredoxins"/>
    <property type="match status" value="1"/>
</dbReference>
<comment type="cofactor">
    <cofactor evidence="1">
        <name>[4Fe-4S] cluster</name>
        <dbReference type="ChEBI" id="CHEBI:49883"/>
    </cofactor>
</comment>
<dbReference type="AlphaFoldDB" id="A0A235BX81"/>
<keyword evidence="6" id="KW-0411">Iron-sulfur</keyword>
<dbReference type="PROSITE" id="PS00198">
    <property type="entry name" value="4FE4S_FER_1"/>
    <property type="match status" value="1"/>
</dbReference>
<evidence type="ECO:0000259" key="7">
    <source>
        <dbReference type="PROSITE" id="PS51379"/>
    </source>
</evidence>
<feature type="domain" description="4Fe-4S ferredoxin-type" evidence="7">
    <location>
        <begin position="64"/>
        <end position="95"/>
    </location>
</feature>
<dbReference type="InterPro" id="IPR011898">
    <property type="entry name" value="PorD_KorD"/>
</dbReference>
<keyword evidence="5" id="KW-0408">Iron</keyword>
<dbReference type="NCBIfam" id="TIGR02179">
    <property type="entry name" value="PorD_KorD"/>
    <property type="match status" value="1"/>
</dbReference>
<dbReference type="Proteomes" id="UP000215559">
    <property type="component" value="Unassembled WGS sequence"/>
</dbReference>
<dbReference type="GO" id="GO:0016625">
    <property type="term" value="F:oxidoreductase activity, acting on the aldehyde or oxo group of donors, iron-sulfur protein as acceptor"/>
    <property type="evidence" value="ECO:0007669"/>
    <property type="project" value="InterPro"/>
</dbReference>
<dbReference type="Pfam" id="PF14697">
    <property type="entry name" value="Fer4_21"/>
    <property type="match status" value="1"/>
</dbReference>
<evidence type="ECO:0000256" key="5">
    <source>
        <dbReference type="ARBA" id="ARBA00023004"/>
    </source>
</evidence>
<evidence type="ECO:0000313" key="9">
    <source>
        <dbReference type="Proteomes" id="UP000215559"/>
    </source>
</evidence>
<dbReference type="PANTHER" id="PTHR43724">
    <property type="entry name" value="PYRUVATE SYNTHASE SUBUNIT PORD"/>
    <property type="match status" value="1"/>
</dbReference>
<sequence length="97" mass="10995">MKPRKKTWQELPCGAIIEDLSAVLENKTGAWRSMRPVWKADRCINCLTCWIYCPDSAIMVEDGKMKGPDYNYCKGCGICANVCPPKVHAIEMVKEQK</sequence>
<evidence type="ECO:0000256" key="1">
    <source>
        <dbReference type="ARBA" id="ARBA00001966"/>
    </source>
</evidence>
<accession>A0A235BX81</accession>
<evidence type="ECO:0000313" key="8">
    <source>
        <dbReference type="EMBL" id="OYD16842.1"/>
    </source>
</evidence>